<dbReference type="Gene3D" id="3.10.20.90">
    <property type="entry name" value="Phosphatidylinositol 3-kinase Catalytic Subunit, Chain A, domain 1"/>
    <property type="match status" value="2"/>
</dbReference>
<dbReference type="InterPro" id="IPR001452">
    <property type="entry name" value="SH3_domain"/>
</dbReference>
<evidence type="ECO:0008006" key="15">
    <source>
        <dbReference type="Google" id="ProtNLM"/>
    </source>
</evidence>
<proteinExistence type="inferred from homology"/>
<evidence type="ECO:0000256" key="5">
    <source>
        <dbReference type="ARBA" id="ARBA00022737"/>
    </source>
</evidence>
<evidence type="ECO:0000256" key="1">
    <source>
        <dbReference type="ARBA" id="ARBA00004496"/>
    </source>
</evidence>
<dbReference type="GO" id="GO:0120025">
    <property type="term" value="C:plasma membrane bounded cell projection"/>
    <property type="evidence" value="ECO:0007669"/>
    <property type="project" value="UniProtKB-ARBA"/>
</dbReference>
<evidence type="ECO:0000256" key="7">
    <source>
        <dbReference type="PROSITE-ProRule" id="PRU00192"/>
    </source>
</evidence>
<dbReference type="CDD" id="cd14473">
    <property type="entry name" value="FERM_B-lobe"/>
    <property type="match status" value="2"/>
</dbReference>
<organism evidence="14">
    <name type="scientific">Timema genevievae</name>
    <name type="common">Walking stick</name>
    <dbReference type="NCBI Taxonomy" id="629358"/>
    <lineage>
        <taxon>Eukaryota</taxon>
        <taxon>Metazoa</taxon>
        <taxon>Ecdysozoa</taxon>
        <taxon>Arthropoda</taxon>
        <taxon>Hexapoda</taxon>
        <taxon>Insecta</taxon>
        <taxon>Pterygota</taxon>
        <taxon>Neoptera</taxon>
        <taxon>Polyneoptera</taxon>
        <taxon>Phasmatodea</taxon>
        <taxon>Timematodea</taxon>
        <taxon>Timematoidea</taxon>
        <taxon>Timematidae</taxon>
        <taxon>Timema</taxon>
    </lineage>
</organism>
<dbReference type="PANTHER" id="PTHR22692">
    <property type="entry name" value="MYOSIN VII, XV"/>
    <property type="match status" value="1"/>
</dbReference>
<comment type="similarity">
    <text evidence="2 8">Belongs to the TRAFAC class myosin-kinesin ATPase superfamily. Myosin family.</text>
</comment>
<evidence type="ECO:0000256" key="9">
    <source>
        <dbReference type="SAM" id="Coils"/>
    </source>
</evidence>
<dbReference type="Gene3D" id="1.20.58.530">
    <property type="match status" value="2"/>
</dbReference>
<dbReference type="InterPro" id="IPR035963">
    <property type="entry name" value="FERM_2"/>
</dbReference>
<dbReference type="InterPro" id="IPR000857">
    <property type="entry name" value="MyTH4_dom"/>
</dbReference>
<reference evidence="14" key="1">
    <citation type="submission" date="2020-11" db="EMBL/GenBank/DDBJ databases">
        <authorList>
            <person name="Tran Van P."/>
        </authorList>
    </citation>
    <scope>NUCLEOTIDE SEQUENCE</scope>
</reference>
<dbReference type="SUPFAM" id="SSF50044">
    <property type="entry name" value="SH3-domain"/>
    <property type="match status" value="1"/>
</dbReference>
<dbReference type="SMART" id="SM00242">
    <property type="entry name" value="MYSc"/>
    <property type="match status" value="1"/>
</dbReference>
<dbReference type="InterPro" id="IPR000299">
    <property type="entry name" value="FERM_domain"/>
</dbReference>
<dbReference type="InterPro" id="IPR029071">
    <property type="entry name" value="Ubiquitin-like_domsf"/>
</dbReference>
<dbReference type="InterPro" id="IPR036028">
    <property type="entry name" value="SH3-like_dom_sf"/>
</dbReference>
<dbReference type="Pfam" id="PF21998">
    <property type="entry name" value="FERM_C1_MyoVII"/>
    <property type="match status" value="1"/>
</dbReference>
<dbReference type="SUPFAM" id="SSF50729">
    <property type="entry name" value="PH domain-like"/>
    <property type="match status" value="1"/>
</dbReference>
<evidence type="ECO:0000256" key="6">
    <source>
        <dbReference type="ARBA" id="ARBA00023203"/>
    </source>
</evidence>
<dbReference type="GO" id="GO:0003779">
    <property type="term" value="F:actin binding"/>
    <property type="evidence" value="ECO:0007669"/>
    <property type="project" value="UniProtKB-KW"/>
</dbReference>
<evidence type="ECO:0000259" key="11">
    <source>
        <dbReference type="PROSITE" id="PS50057"/>
    </source>
</evidence>
<evidence type="ECO:0000256" key="2">
    <source>
        <dbReference type="ARBA" id="ARBA00008314"/>
    </source>
</evidence>
<dbReference type="InterPro" id="IPR001609">
    <property type="entry name" value="Myosin_head_motor_dom-like"/>
</dbReference>
<protein>
    <recommendedName>
        <fullName evidence="15">Myosin-VIIa</fullName>
    </recommendedName>
</protein>
<dbReference type="InterPro" id="IPR019749">
    <property type="entry name" value="Band_41_domain"/>
</dbReference>
<feature type="domain" description="Myosin motor" evidence="13">
    <location>
        <begin position="1"/>
        <end position="128"/>
    </location>
</feature>
<dbReference type="SMART" id="SM00139">
    <property type="entry name" value="MyTH4"/>
    <property type="match status" value="2"/>
</dbReference>
<dbReference type="GO" id="GO:0005737">
    <property type="term" value="C:cytoplasm"/>
    <property type="evidence" value="ECO:0007669"/>
    <property type="project" value="UniProtKB-SubCell"/>
</dbReference>
<dbReference type="SUPFAM" id="SSF52540">
    <property type="entry name" value="P-loop containing nucleoside triphosphate hydrolases"/>
    <property type="match status" value="1"/>
</dbReference>
<dbReference type="InterPro" id="IPR038185">
    <property type="entry name" value="MyTH4_dom_sf"/>
</dbReference>
<evidence type="ECO:0000259" key="12">
    <source>
        <dbReference type="PROSITE" id="PS51016"/>
    </source>
</evidence>
<feature type="domain" description="MyTH4" evidence="12">
    <location>
        <begin position="593"/>
        <end position="829"/>
    </location>
</feature>
<sequence>MLPPLVIPVLYLVPVVPPPQVTPVPCLVPVAPVSDSCPLSCPGSPPPTSDSCPLSCYSFEQLCINYANENLQQFFVQHIFKLEQEEYTREGINWQNMNFIDNQEVLDLIGVKPINIMALIDEESKFPKVRILLLHPQTNQSGVVILNFIEVKPINIMALIDKESKFPKIRILLLHPQINSLSGVTLLGNIAEVFTEAVILVFQGTDRTMLNKVNRTHSGHKDYIKPKSDQDNSFGLNHFAGIVEYDIYGSYMFDRNLCCRQLRYSGMMETAKIRRAGYPIRHSFKEFVDRYRMLVPGIPPAHKTDCLGVYLGVRLIATQNIPLLCSRQTASGHIWVSGCKTHCNTKHPTVVFQTDCLRAYLGVRLIVTPNIPLLFLKLREAAIVFQKHWRGRAPHLLYLVMKRGYSRLQALIRSRRLKSEFVQTRSSIIALQAQCRGFVVRKVCGQKRELKKRRLQELLLLKKQEEAQMKKSGTKNYKLLAEDNYKQRLADLQKEVNDAELGAGVKSLDDDDYERLVDDLFGDIGDKSSPSTPVSPINKTTNVFGDLGAARQDMEEVIDMPHFPVTEHKIDLSEFNFRKFAMTYFRGNINYQYSKRMVKHSLLELPHPGDQGASLALWMTILRFMGDLPEPRYETDTVDNTPVMERVNQTLSRNILNNKSFQKHFSQQNGLSAVSDNVSTENRRKMISMTLKRQNRFNDTVHRSLMNEDYGSNSYQAWLESRRTTNLEKLHFIIGHGILRPELRDEIYCQICKQLTNNPTKASFARGWILLSLCVGCFAPSGKFVEYLRAFIREGPRGYAPYCEQRLDRTFHNGTRKQPPSWVELQATKSKAPIVIPVVFMDGSVKKLTADSATTAQELTEQLCANIHLKDRYGFSLFIALFDKVSSLGNGGEHVMDGISQCEQYAKEQGAQERNAPWKVYFRKEVFTPWHNPTEDPVATNLIYHQVVRGVKCGEYRCDKESDIAMLAAQQFYVEYKTTFDSTLISNVLPNYIPDQFLKSGGDKSIGRWEKLVVEAYKKSYYLKERTPDIRAKEDVVSYAKIRWPLLFSRFFDALRMSGTELPKNHVIIAVNWTGVYFVDDEEQVLLELSFIEILSITVHRSAQAQAHSFTMATVQGQEFVFQCVSTEEFDAIITYMQDGLRRRSQYLVATQDYSPPGDGLTLLSLQRGDLIMLEPGTTGAVVLDTNWCVGTCQRNGQKGHFPVESVYVLPTLDRPLDSLLDHFKSDGLFDKNKSKQQSTLSVPRRKLHTLEKYAAQNFRSNQSLSVSRGHTLTSARRTSASELWKHTREPLRQPLLQKLLVHQELAEDACHAFSAILKYMGDLPTRRSRGGVEYTDIIFRVALKNDMLRDEIYCQIMKQLTDNRNRLSEERGWELMWLATGLFACSQNLLKELTLFMTMRSHTVSRYSLDRLQRTLRNGQRKYPPHQVEVEAIQHRTKHIYHKVYFPDDTDEAFEVNSSTRARDLSRDITVRLNLHSGEGLTLFIKILDKIFSVPEAEFFFDYVRELSEWIKRTRPSRGAAVGAEFQYQVFFMKKLWVNAVPGRDKHADTIFHFPQELPKYLRGYHKVSKSDAIRLAALIYRTKFGNSKDELSLVSHMLAELVPVNLVKIQSPKDWSKSISSAFQQTAGLSPDDAKIAFLKHTHTWPTFGSTFFEVKQTTEPAYPEIIIVAINIKGINVIHPSTKEVLAIHPFTHISNWSSGNTYFNIQIGNLVRGSKLLCETSVGYKMDDLLTSYIFLLQSSIGKRSVRL</sequence>
<feature type="domain" description="FERM" evidence="11">
    <location>
        <begin position="834"/>
        <end position="1148"/>
    </location>
</feature>
<dbReference type="EMBL" id="OE842491">
    <property type="protein sequence ID" value="CAD7600196.1"/>
    <property type="molecule type" value="Genomic_DNA"/>
</dbReference>
<feature type="domain" description="FERM" evidence="11">
    <location>
        <begin position="1441"/>
        <end position="1745"/>
    </location>
</feature>
<dbReference type="SUPFAM" id="SSF47031">
    <property type="entry name" value="Second domain of FERM"/>
    <property type="match status" value="2"/>
</dbReference>
<keyword evidence="6 8" id="KW-0009">Actin-binding</keyword>
<evidence type="ECO:0000256" key="3">
    <source>
        <dbReference type="ARBA" id="ARBA00022443"/>
    </source>
</evidence>
<dbReference type="CDD" id="cd17093">
    <property type="entry name" value="FERM2_F1_Myosin-VII"/>
    <property type="match status" value="1"/>
</dbReference>
<dbReference type="Pfam" id="PF21989">
    <property type="entry name" value="RA_2"/>
    <property type="match status" value="1"/>
</dbReference>
<comment type="caution">
    <text evidence="8">Lacks conserved residue(s) required for the propagation of feature annotation.</text>
</comment>
<dbReference type="InterPro" id="IPR000048">
    <property type="entry name" value="IQ_motif_EF-hand-BS"/>
</dbReference>
<accession>A0A7R9K1V9</accession>
<dbReference type="GO" id="GO:0030182">
    <property type="term" value="P:neuron differentiation"/>
    <property type="evidence" value="ECO:0007669"/>
    <property type="project" value="UniProtKB-ARBA"/>
</dbReference>
<dbReference type="Gene3D" id="2.30.29.30">
    <property type="entry name" value="Pleckstrin-homology domain (PH domain)/Phosphotyrosine-binding domain (PTB)"/>
    <property type="match status" value="2"/>
</dbReference>
<dbReference type="SMART" id="SM00295">
    <property type="entry name" value="B41"/>
    <property type="match status" value="2"/>
</dbReference>
<dbReference type="InterPro" id="IPR014352">
    <property type="entry name" value="FERM/acyl-CoA-bd_prot_sf"/>
</dbReference>
<keyword evidence="8" id="KW-0518">Myosin</keyword>
<dbReference type="GO" id="GO:0003774">
    <property type="term" value="F:cytoskeletal motor activity"/>
    <property type="evidence" value="ECO:0007669"/>
    <property type="project" value="InterPro"/>
</dbReference>
<dbReference type="Pfam" id="PF00373">
    <property type="entry name" value="FERM_M"/>
    <property type="match status" value="1"/>
</dbReference>
<dbReference type="InterPro" id="IPR019748">
    <property type="entry name" value="FERM_central"/>
</dbReference>
<dbReference type="CDD" id="cd13199">
    <property type="entry name" value="FERM_C2_MyoVII"/>
    <property type="match status" value="1"/>
</dbReference>
<dbReference type="GO" id="GO:0009887">
    <property type="term" value="P:animal organ morphogenesis"/>
    <property type="evidence" value="ECO:0007669"/>
    <property type="project" value="UniProtKB-ARBA"/>
</dbReference>
<dbReference type="Pfam" id="PF00784">
    <property type="entry name" value="MyTH4"/>
    <property type="match status" value="2"/>
</dbReference>
<dbReference type="GO" id="GO:0071944">
    <property type="term" value="C:cell periphery"/>
    <property type="evidence" value="ECO:0007669"/>
    <property type="project" value="UniProtKB-ARBA"/>
</dbReference>
<keyword evidence="4" id="KW-0963">Cytoplasm</keyword>
<dbReference type="Pfam" id="PF00612">
    <property type="entry name" value="IQ"/>
    <property type="match status" value="2"/>
</dbReference>
<dbReference type="Gene3D" id="1.20.80.10">
    <property type="match status" value="2"/>
</dbReference>
<keyword evidence="9" id="KW-0175">Coiled coil</keyword>
<dbReference type="InterPro" id="IPR051567">
    <property type="entry name" value="Unconventional_Myosin_ATPase"/>
</dbReference>
<dbReference type="SMART" id="SM00326">
    <property type="entry name" value="SH3"/>
    <property type="match status" value="1"/>
</dbReference>
<dbReference type="Gene3D" id="1.25.40.530">
    <property type="entry name" value="MyTH4 domain"/>
    <property type="match status" value="3"/>
</dbReference>
<evidence type="ECO:0000256" key="8">
    <source>
        <dbReference type="PROSITE-ProRule" id="PRU00782"/>
    </source>
</evidence>
<keyword evidence="5" id="KW-0677">Repeat</keyword>
<dbReference type="PROSITE" id="PS50057">
    <property type="entry name" value="FERM_3"/>
    <property type="match status" value="2"/>
</dbReference>
<dbReference type="PANTHER" id="PTHR22692:SF33">
    <property type="entry name" value="MYOSIN"/>
    <property type="match status" value="1"/>
</dbReference>
<evidence type="ECO:0000259" key="13">
    <source>
        <dbReference type="PROSITE" id="PS51456"/>
    </source>
</evidence>
<keyword evidence="3 7" id="KW-0728">SH3 domain</keyword>
<dbReference type="Pfam" id="PF00063">
    <property type="entry name" value="Myosin_head"/>
    <property type="match status" value="2"/>
</dbReference>
<dbReference type="PROSITE" id="PS51016">
    <property type="entry name" value="MYTH4"/>
    <property type="match status" value="2"/>
</dbReference>
<feature type="domain" description="MyTH4" evidence="12">
    <location>
        <begin position="1287"/>
        <end position="1435"/>
    </location>
</feature>
<dbReference type="InterPro" id="IPR041793">
    <property type="entry name" value="MyoVII_FERM_C1"/>
</dbReference>
<dbReference type="Gene3D" id="2.30.30.40">
    <property type="entry name" value="SH3 Domains"/>
    <property type="match status" value="1"/>
</dbReference>
<evidence type="ECO:0000259" key="10">
    <source>
        <dbReference type="PROSITE" id="PS50002"/>
    </source>
</evidence>
<dbReference type="CDD" id="cd13198">
    <property type="entry name" value="FERM_C1_MyoVII"/>
    <property type="match status" value="1"/>
</dbReference>
<dbReference type="SUPFAM" id="SSF54236">
    <property type="entry name" value="Ubiquitin-like"/>
    <property type="match status" value="2"/>
</dbReference>
<dbReference type="InterPro" id="IPR027417">
    <property type="entry name" value="P-loop_NTPase"/>
</dbReference>
<evidence type="ECO:0000313" key="14">
    <source>
        <dbReference type="EMBL" id="CAD7600196.1"/>
    </source>
</evidence>
<dbReference type="GO" id="GO:0005524">
    <property type="term" value="F:ATP binding"/>
    <property type="evidence" value="ECO:0007669"/>
    <property type="project" value="UniProtKB-KW"/>
</dbReference>
<evidence type="ECO:0000256" key="4">
    <source>
        <dbReference type="ARBA" id="ARBA00022490"/>
    </source>
</evidence>
<feature type="coiled-coil region" evidence="9">
    <location>
        <begin position="448"/>
        <end position="502"/>
    </location>
</feature>
<feature type="domain" description="SH3" evidence="10">
    <location>
        <begin position="1143"/>
        <end position="1212"/>
    </location>
</feature>
<dbReference type="PROSITE" id="PS50002">
    <property type="entry name" value="SH3"/>
    <property type="match status" value="1"/>
</dbReference>
<name>A0A7R9K1V9_TIMGE</name>
<dbReference type="InterPro" id="IPR041794">
    <property type="entry name" value="MyoVII_FERM_C2"/>
</dbReference>
<gene>
    <name evidence="14" type="ORF">TGEB3V08_LOCUS7577</name>
</gene>
<dbReference type="PROSITE" id="PS50096">
    <property type="entry name" value="IQ"/>
    <property type="match status" value="1"/>
</dbReference>
<dbReference type="GO" id="GO:0016459">
    <property type="term" value="C:myosin complex"/>
    <property type="evidence" value="ECO:0007669"/>
    <property type="project" value="UniProtKB-KW"/>
</dbReference>
<dbReference type="InterPro" id="IPR011993">
    <property type="entry name" value="PH-like_dom_sf"/>
</dbReference>
<dbReference type="CDD" id="cd17092">
    <property type="entry name" value="FERM1_F1_Myosin-VII"/>
    <property type="match status" value="1"/>
</dbReference>
<keyword evidence="8" id="KW-0505">Motor protein</keyword>
<dbReference type="PROSITE" id="PS51456">
    <property type="entry name" value="MYOSIN_MOTOR"/>
    <property type="match status" value="1"/>
</dbReference>
<comment type="subcellular location">
    <subcellularLocation>
        <location evidence="1">Cytoplasm</location>
    </subcellularLocation>
</comment>